<keyword evidence="5" id="KW-0997">Cell inner membrane</keyword>
<dbReference type="Proteomes" id="UP000537592">
    <property type="component" value="Unassembled WGS sequence"/>
</dbReference>
<dbReference type="NCBIfam" id="TIGR01726">
    <property type="entry name" value="HEQRo_perm_3TM"/>
    <property type="match status" value="1"/>
</dbReference>
<sequence length="240" mass="25448">MSASELLSLLSFGEGGWGDELLKGALLTIALAVVTFPFGIGLGLLLALAQRSGGRIARSLSVTFTWVFRGLPELLTLFLVFYGAQIGLRQLFATIAPGVIIEIPAFLAGVVALGVVNASYASEVWLGAFTAIPRGQYAAAAALGLSRSQTLRLVIFPQLLRVALPGIGNLWMVLLKDTSLVSVISLTELMRATQVAAGATKQYFVFYVLAFGVYLAISAISGEAFGHLERRSARGRERGA</sequence>
<feature type="transmembrane region" description="Helical" evidence="9">
    <location>
        <begin position="60"/>
        <end position="84"/>
    </location>
</feature>
<dbReference type="PANTHER" id="PTHR30133:SF2">
    <property type="entry name" value="ARGININE ABC TRANSPORTER PERMEASE PROTEIN ARTQ"/>
    <property type="match status" value="1"/>
</dbReference>
<comment type="caution">
    <text evidence="11">The sequence shown here is derived from an EMBL/GenBank/DDBJ whole genome shotgun (WGS) entry which is preliminary data.</text>
</comment>
<dbReference type="SUPFAM" id="SSF161098">
    <property type="entry name" value="MetI-like"/>
    <property type="match status" value="1"/>
</dbReference>
<keyword evidence="8 9" id="KW-0472">Membrane</keyword>
<evidence type="ECO:0000256" key="1">
    <source>
        <dbReference type="ARBA" id="ARBA00004429"/>
    </source>
</evidence>
<comment type="similarity">
    <text evidence="2">Belongs to the binding-protein-dependent transport system permease family. HisMQ subfamily.</text>
</comment>
<reference evidence="11 12" key="1">
    <citation type="submission" date="2020-08" db="EMBL/GenBank/DDBJ databases">
        <title>Genomic Encyclopedia of Type Strains, Phase IV (KMG-IV): sequencing the most valuable type-strain genomes for metagenomic binning, comparative biology and taxonomic classification.</title>
        <authorList>
            <person name="Goeker M."/>
        </authorList>
    </citation>
    <scope>NUCLEOTIDE SEQUENCE [LARGE SCALE GENOMIC DNA]</scope>
    <source>
        <strain evidence="11 12">DSM 28760</strain>
    </source>
</reference>
<organism evidence="11 12">
    <name type="scientific">Pseudochelatococcus contaminans</name>
    <dbReference type="NCBI Taxonomy" id="1538103"/>
    <lineage>
        <taxon>Bacteria</taxon>
        <taxon>Pseudomonadati</taxon>
        <taxon>Pseudomonadota</taxon>
        <taxon>Alphaproteobacteria</taxon>
        <taxon>Hyphomicrobiales</taxon>
        <taxon>Chelatococcaceae</taxon>
        <taxon>Pseudochelatococcus</taxon>
    </lineage>
</organism>
<accession>A0A7W5Z2M7</accession>
<keyword evidence="6 9" id="KW-0812">Transmembrane</keyword>
<evidence type="ECO:0000256" key="3">
    <source>
        <dbReference type="ARBA" id="ARBA00022448"/>
    </source>
</evidence>
<keyword evidence="12" id="KW-1185">Reference proteome</keyword>
<dbReference type="Pfam" id="PF00528">
    <property type="entry name" value="BPD_transp_1"/>
    <property type="match status" value="1"/>
</dbReference>
<dbReference type="Gene3D" id="1.10.3720.10">
    <property type="entry name" value="MetI-like"/>
    <property type="match status" value="1"/>
</dbReference>
<name>A0A7W5Z2M7_9HYPH</name>
<dbReference type="PANTHER" id="PTHR30133">
    <property type="entry name" value="CATIONIC AMINO ACID TRANSPORTER, MEMBRANE COMPONENT"/>
    <property type="match status" value="1"/>
</dbReference>
<comment type="subcellular location">
    <subcellularLocation>
        <location evidence="1">Cell inner membrane</location>
        <topology evidence="1">Multi-pass membrane protein</topology>
    </subcellularLocation>
    <subcellularLocation>
        <location evidence="9">Cell membrane</location>
        <topology evidence="9">Multi-pass membrane protein</topology>
    </subcellularLocation>
</comment>
<protein>
    <submittedName>
        <fullName evidence="11">Polar amino acid transport system permease protein</fullName>
    </submittedName>
</protein>
<dbReference type="InterPro" id="IPR035906">
    <property type="entry name" value="MetI-like_sf"/>
</dbReference>
<feature type="transmembrane region" description="Helical" evidence="9">
    <location>
        <begin position="90"/>
        <end position="116"/>
    </location>
</feature>
<dbReference type="EMBL" id="JACICC010000001">
    <property type="protein sequence ID" value="MBB3808674.1"/>
    <property type="molecule type" value="Genomic_DNA"/>
</dbReference>
<evidence type="ECO:0000256" key="7">
    <source>
        <dbReference type="ARBA" id="ARBA00022989"/>
    </source>
</evidence>
<evidence type="ECO:0000313" key="12">
    <source>
        <dbReference type="Proteomes" id="UP000537592"/>
    </source>
</evidence>
<dbReference type="CDD" id="cd06261">
    <property type="entry name" value="TM_PBP2"/>
    <property type="match status" value="1"/>
</dbReference>
<dbReference type="GO" id="GO:0043190">
    <property type="term" value="C:ATP-binding cassette (ABC) transporter complex"/>
    <property type="evidence" value="ECO:0007669"/>
    <property type="project" value="InterPro"/>
</dbReference>
<evidence type="ECO:0000259" key="10">
    <source>
        <dbReference type="PROSITE" id="PS50928"/>
    </source>
</evidence>
<dbReference type="RefSeq" id="WP_183750638.1">
    <property type="nucleotide sequence ID" value="NZ_JACICC010000001.1"/>
</dbReference>
<feature type="transmembrane region" description="Helical" evidence="9">
    <location>
        <begin position="25"/>
        <end position="48"/>
    </location>
</feature>
<keyword evidence="4" id="KW-1003">Cell membrane</keyword>
<proteinExistence type="inferred from homology"/>
<evidence type="ECO:0000256" key="8">
    <source>
        <dbReference type="ARBA" id="ARBA00023136"/>
    </source>
</evidence>
<evidence type="ECO:0000256" key="9">
    <source>
        <dbReference type="RuleBase" id="RU363032"/>
    </source>
</evidence>
<evidence type="ECO:0000256" key="5">
    <source>
        <dbReference type="ARBA" id="ARBA00022519"/>
    </source>
</evidence>
<evidence type="ECO:0000256" key="2">
    <source>
        <dbReference type="ARBA" id="ARBA00010072"/>
    </source>
</evidence>
<evidence type="ECO:0000313" key="11">
    <source>
        <dbReference type="EMBL" id="MBB3808674.1"/>
    </source>
</evidence>
<dbReference type="InterPro" id="IPR010065">
    <property type="entry name" value="AA_ABC_transptr_permease_3TM"/>
</dbReference>
<dbReference type="GO" id="GO:0022857">
    <property type="term" value="F:transmembrane transporter activity"/>
    <property type="evidence" value="ECO:0007669"/>
    <property type="project" value="InterPro"/>
</dbReference>
<dbReference type="InterPro" id="IPR051613">
    <property type="entry name" value="ABC_transp_permease_HisMQ"/>
</dbReference>
<feature type="transmembrane region" description="Helical" evidence="9">
    <location>
        <begin position="204"/>
        <end position="228"/>
    </location>
</feature>
<feature type="domain" description="ABC transmembrane type-1" evidence="10">
    <location>
        <begin position="25"/>
        <end position="226"/>
    </location>
</feature>
<dbReference type="InterPro" id="IPR000515">
    <property type="entry name" value="MetI-like"/>
</dbReference>
<keyword evidence="3 9" id="KW-0813">Transport</keyword>
<evidence type="ECO:0000256" key="6">
    <source>
        <dbReference type="ARBA" id="ARBA00022692"/>
    </source>
</evidence>
<evidence type="ECO:0000256" key="4">
    <source>
        <dbReference type="ARBA" id="ARBA00022475"/>
    </source>
</evidence>
<keyword evidence="7 9" id="KW-1133">Transmembrane helix</keyword>
<dbReference type="AlphaFoldDB" id="A0A7W5Z2M7"/>
<feature type="transmembrane region" description="Helical" evidence="9">
    <location>
        <begin position="153"/>
        <end position="174"/>
    </location>
</feature>
<gene>
    <name evidence="11" type="ORF">FHS81_000728</name>
</gene>
<dbReference type="PROSITE" id="PS50928">
    <property type="entry name" value="ABC_TM1"/>
    <property type="match status" value="1"/>
</dbReference>